<reference evidence="2" key="1">
    <citation type="submission" date="2018-11" db="EMBL/GenBank/DDBJ databases">
        <authorList>
            <consortium name="Pathogen Informatics"/>
        </authorList>
    </citation>
    <scope>NUCLEOTIDE SEQUENCE</scope>
</reference>
<name>A0A3S5ADZ5_9PLAT</name>
<accession>A0A3S5ADZ5</accession>
<organism evidence="2 3">
    <name type="scientific">Protopolystoma xenopodis</name>
    <dbReference type="NCBI Taxonomy" id="117903"/>
    <lineage>
        <taxon>Eukaryota</taxon>
        <taxon>Metazoa</taxon>
        <taxon>Spiralia</taxon>
        <taxon>Lophotrochozoa</taxon>
        <taxon>Platyhelminthes</taxon>
        <taxon>Monogenea</taxon>
        <taxon>Polyopisthocotylea</taxon>
        <taxon>Polystomatidea</taxon>
        <taxon>Polystomatidae</taxon>
        <taxon>Protopolystoma</taxon>
    </lineage>
</organism>
<evidence type="ECO:0000313" key="2">
    <source>
        <dbReference type="EMBL" id="VEL34550.1"/>
    </source>
</evidence>
<feature type="region of interest" description="Disordered" evidence="1">
    <location>
        <begin position="44"/>
        <end position="121"/>
    </location>
</feature>
<keyword evidence="3" id="KW-1185">Reference proteome</keyword>
<dbReference type="Proteomes" id="UP000784294">
    <property type="component" value="Unassembled WGS sequence"/>
</dbReference>
<protein>
    <submittedName>
        <fullName evidence="2">Uncharacterized protein</fullName>
    </submittedName>
</protein>
<gene>
    <name evidence="2" type="ORF">PXEA_LOCUS27990</name>
</gene>
<comment type="caution">
    <text evidence="2">The sequence shown here is derived from an EMBL/GenBank/DDBJ whole genome shotgun (WGS) entry which is preliminary data.</text>
</comment>
<feature type="compositionally biased region" description="Low complexity" evidence="1">
    <location>
        <begin position="52"/>
        <end position="70"/>
    </location>
</feature>
<evidence type="ECO:0000313" key="3">
    <source>
        <dbReference type="Proteomes" id="UP000784294"/>
    </source>
</evidence>
<sequence>MLMKDRILMEQWLEELLNGLTLSCQVLSSMNRKAHWVIGAGKAAHSNERQASGSGSSSSTSTNLSTVQSSGAGQDESARLAGPSVGSPTGLDRCGRSDNVGFAGTREGNRRVGPSPDRRFGQTTLTTAAISSLGQVGSTTFGNDGGRPARLVARASESLKAGIAPLKQFRSGQRIEEAIATKTGGDE</sequence>
<proteinExistence type="predicted"/>
<evidence type="ECO:0000256" key="1">
    <source>
        <dbReference type="SAM" id="MobiDB-lite"/>
    </source>
</evidence>
<dbReference type="EMBL" id="CAAALY010247901">
    <property type="protein sequence ID" value="VEL34550.1"/>
    <property type="molecule type" value="Genomic_DNA"/>
</dbReference>
<dbReference type="AlphaFoldDB" id="A0A3S5ADZ5"/>